<dbReference type="Proteomes" id="UP000242849">
    <property type="component" value="Unassembled WGS sequence"/>
</dbReference>
<dbReference type="STRING" id="53406.SAMN05421553_1496"/>
<keyword evidence="1" id="KW-1133">Transmembrane helix</keyword>
<feature type="transmembrane region" description="Helical" evidence="1">
    <location>
        <begin position="80"/>
        <end position="99"/>
    </location>
</feature>
<feature type="transmembrane region" description="Helical" evidence="1">
    <location>
        <begin position="7"/>
        <end position="28"/>
    </location>
</feature>
<evidence type="ECO:0008006" key="4">
    <source>
        <dbReference type="Google" id="ProtNLM"/>
    </source>
</evidence>
<evidence type="ECO:0000256" key="1">
    <source>
        <dbReference type="SAM" id="Phobius"/>
    </source>
</evidence>
<keyword evidence="1" id="KW-0812">Transmembrane</keyword>
<keyword evidence="3" id="KW-1185">Reference proteome</keyword>
<accession>A0A1H4VKE5</accession>
<sequence length="438" mass="48117">MTHKQKMLSLGILATTLPFLLVGMYGLISGRYFIPSKNSVDVMGGDAALLLSALTLLMAVVLATPEIIKIRGVDIRRFKVFYLAIQYGVIAAFTVVLVISQTTNWLHDPVDASFIKRFQDINRSGDDSAASAAFDPELQLLVVGRESGRVELWNTHNPDTRFVHDAHAARAEFIAFGREDGIVLTGSGFDSSHVQPDSGSRVWDAATGKLLVTLTGMWAPGPMVASPVKSLYVIGDSDSLRLYDHRQRKLVGDIYKLENSAQVTAVTSDAESGLIAVGSSNGELLLLTLDAAGDQPRLKLVRQIAPYEKQVRLDVLALKFLDEGRRLVSVGWLPEELRKDSQAEISEWETGTLKRQRTYPFSLQTVNWAAAVPDEPWLILAGLESSRGKIELVNLQTGIAWRYKANTSHPRAVLLPQVRAGLILQSGRATQINYLDAQ</sequence>
<dbReference type="AlphaFoldDB" id="A0A1H4VKE5"/>
<dbReference type="InterPro" id="IPR015943">
    <property type="entry name" value="WD40/YVTN_repeat-like_dom_sf"/>
</dbReference>
<proteinExistence type="predicted"/>
<protein>
    <recommendedName>
        <fullName evidence="4">WD40 repeat domain-containing protein</fullName>
    </recommendedName>
</protein>
<dbReference type="EMBL" id="FNSC01000001">
    <property type="protein sequence ID" value="SEC81602.1"/>
    <property type="molecule type" value="Genomic_DNA"/>
</dbReference>
<keyword evidence="1" id="KW-0472">Membrane</keyword>
<name>A0A1H4VKE5_PSEAG</name>
<evidence type="ECO:0000313" key="3">
    <source>
        <dbReference type="Proteomes" id="UP000242849"/>
    </source>
</evidence>
<dbReference type="RefSeq" id="WP_090378607.1">
    <property type="nucleotide sequence ID" value="NZ_FNSC01000001.1"/>
</dbReference>
<dbReference type="OrthoDB" id="6058600at2"/>
<gene>
    <name evidence="2" type="ORF">SAMN05421553_1496</name>
</gene>
<reference evidence="3" key="1">
    <citation type="submission" date="2016-10" db="EMBL/GenBank/DDBJ databases">
        <authorList>
            <person name="Varghese N."/>
            <person name="Submissions S."/>
        </authorList>
    </citation>
    <scope>NUCLEOTIDE SEQUENCE [LARGE SCALE GENOMIC DNA]</scope>
    <source>
        <strain evidence="3">DSM 12111</strain>
    </source>
</reference>
<dbReference type="Gene3D" id="2.130.10.10">
    <property type="entry name" value="YVTN repeat-like/Quinoprotein amine dehydrogenase"/>
    <property type="match status" value="2"/>
</dbReference>
<feature type="transmembrane region" description="Helical" evidence="1">
    <location>
        <begin position="48"/>
        <end position="68"/>
    </location>
</feature>
<organism evidence="2 3">
    <name type="scientific">Pseudomonas anguilliseptica</name>
    <dbReference type="NCBI Taxonomy" id="53406"/>
    <lineage>
        <taxon>Bacteria</taxon>
        <taxon>Pseudomonadati</taxon>
        <taxon>Pseudomonadota</taxon>
        <taxon>Gammaproteobacteria</taxon>
        <taxon>Pseudomonadales</taxon>
        <taxon>Pseudomonadaceae</taxon>
        <taxon>Pseudomonas</taxon>
    </lineage>
</organism>
<dbReference type="SUPFAM" id="SSF101908">
    <property type="entry name" value="Putative isomerase YbhE"/>
    <property type="match status" value="1"/>
</dbReference>
<evidence type="ECO:0000313" key="2">
    <source>
        <dbReference type="EMBL" id="SEC81602.1"/>
    </source>
</evidence>